<feature type="region of interest" description="Disordered" evidence="4">
    <location>
        <begin position="400"/>
        <end position="420"/>
    </location>
</feature>
<dbReference type="Gene3D" id="3.40.140.120">
    <property type="match status" value="1"/>
</dbReference>
<dbReference type="Gene3D" id="1.20.1270.210">
    <property type="match status" value="1"/>
</dbReference>
<dbReference type="Pfam" id="PF04860">
    <property type="entry name" value="Phage_portal"/>
    <property type="match status" value="1"/>
</dbReference>
<evidence type="ECO:0000256" key="4">
    <source>
        <dbReference type="SAM" id="MobiDB-lite"/>
    </source>
</evidence>
<evidence type="ECO:0000313" key="5">
    <source>
        <dbReference type="EMBL" id="DAF57925.1"/>
    </source>
</evidence>
<dbReference type="NCBIfam" id="TIGR01537">
    <property type="entry name" value="portal_HK97"/>
    <property type="match status" value="1"/>
</dbReference>
<organism evidence="5">
    <name type="scientific">Siphoviridae sp. ctfbh2</name>
    <dbReference type="NCBI Taxonomy" id="2827909"/>
    <lineage>
        <taxon>Viruses</taxon>
        <taxon>Duplodnaviria</taxon>
        <taxon>Heunggongvirae</taxon>
        <taxon>Uroviricota</taxon>
        <taxon>Caudoviricetes</taxon>
    </lineage>
</organism>
<keyword evidence="2" id="KW-1162">Viral penetration into host cytoplasm</keyword>
<keyword evidence="2" id="KW-1171">Viral genome ejection through host cell envelope</keyword>
<dbReference type="Gene3D" id="3.30.1120.70">
    <property type="match status" value="1"/>
</dbReference>
<sequence length="426" mass="48404">MKVKIPFTNWEIRKASKQEISRVPAWNYSGPHPALYSRSKPMLLSTVYRCVDLISDSVAVLPLKTYLLDGDGFKKEHKSHPAYVLLDLEPNEDMTRFVFFKTLMVSVLLTGNGYAYIERDSKLNVQQLIYIPTSQVSVQWITDKRGIMRKRYQVTGFKELVEPKDMIHVLNFSYDGIIGVSTLTHARQTLNIATSSEEHAAGFFESGGAVSGILSVEGKRLNKEQRDEIYQVWYDRMENHPNGIAVLEGNMRYQPVTISPKDSQLLESRLFNVTDICRFFSVSPVKAFDLSKSSYSTVEATQLQYLTDTALAVITKIEQEINRKVFLPSERGRIMAEFDTSAILRTDKAAQAAYWKDMFYIGGATPNEIRRESNLPRKENGDEAFVPVNVQTLDTALSNKNQPDQQKNIGKDEENPVLTDNFLVTE</sequence>
<evidence type="ECO:0000256" key="2">
    <source>
        <dbReference type="ARBA" id="ARBA00023009"/>
    </source>
</evidence>
<dbReference type="EMBL" id="BK032744">
    <property type="protein sequence ID" value="DAF57925.1"/>
    <property type="molecule type" value="Genomic_DNA"/>
</dbReference>
<keyword evidence="2" id="KW-1160">Virus entry into host cell</keyword>
<proteinExistence type="predicted"/>
<evidence type="ECO:0000256" key="3">
    <source>
        <dbReference type="ARBA" id="ARBA00023219"/>
    </source>
</evidence>
<evidence type="ECO:0000256" key="1">
    <source>
        <dbReference type="ARBA" id="ARBA00022950"/>
    </source>
</evidence>
<accession>A0A8S5T3L2</accession>
<dbReference type="InterPro" id="IPR006944">
    <property type="entry name" value="Phage/GTA_portal"/>
</dbReference>
<dbReference type="InterPro" id="IPR006427">
    <property type="entry name" value="Portal_HK97"/>
</dbReference>
<keyword evidence="3" id="KW-0231">Viral genome packaging</keyword>
<keyword evidence="1" id="KW-1188">Viral release from host cell</keyword>
<keyword evidence="1" id="KW-0118">Viral capsid assembly</keyword>
<name>A0A8S5T3L2_9CAUD</name>
<protein>
    <submittedName>
        <fullName evidence="5">Portal protein</fullName>
    </submittedName>
</protein>
<reference evidence="5" key="1">
    <citation type="journal article" date="2021" name="Proc. Natl. Acad. Sci. U.S.A.">
        <title>A Catalog of Tens of Thousands of Viruses from Human Metagenomes Reveals Hidden Associations with Chronic Diseases.</title>
        <authorList>
            <person name="Tisza M.J."/>
            <person name="Buck C.B."/>
        </authorList>
    </citation>
    <scope>NUCLEOTIDE SEQUENCE</scope>
    <source>
        <strain evidence="5">Ctfbh2</strain>
    </source>
</reference>